<feature type="compositionally biased region" description="Polar residues" evidence="1">
    <location>
        <begin position="80"/>
        <end position="90"/>
    </location>
</feature>
<dbReference type="EMBL" id="MIKF01000019">
    <property type="protein sequence ID" value="RTE83094.1"/>
    <property type="molecule type" value="Genomic_DNA"/>
</dbReference>
<comment type="caution">
    <text evidence="2">The sequence shown here is derived from an EMBL/GenBank/DDBJ whole genome shotgun (WGS) entry which is preliminary data.</text>
</comment>
<evidence type="ECO:0000256" key="1">
    <source>
        <dbReference type="SAM" id="MobiDB-lite"/>
    </source>
</evidence>
<reference evidence="2 3" key="1">
    <citation type="submission" date="2017-06" db="EMBL/GenBank/DDBJ databases">
        <title>Comparative genomic analysis of Ambrosia Fusariam Clade fungi.</title>
        <authorList>
            <person name="Stajich J.E."/>
            <person name="Carrillo J."/>
            <person name="Kijimoto T."/>
            <person name="Eskalen A."/>
            <person name="O'Donnell K."/>
            <person name="Kasson M."/>
        </authorList>
    </citation>
    <scope>NUCLEOTIDE SEQUENCE [LARGE SCALE GENOMIC DNA]</scope>
    <source>
        <strain evidence="2 3">UCR1854</strain>
    </source>
</reference>
<name>A0A430M5C9_9HYPO</name>
<gene>
    <name evidence="2" type="ORF">BHE90_002320</name>
</gene>
<protein>
    <submittedName>
        <fullName evidence="2">Uncharacterized protein</fullName>
    </submittedName>
</protein>
<accession>A0A430M5C9</accession>
<sequence length="541" mass="60873">MAKQWDANRKRKREPCKLPRNAKILQQSINLKRKRQVTDVGGTPKAQRVSQAPQSNKATPATMRGRKNRPRRGCKPPNNPNGRTEASNPQYLGPYLVTNPPERNPEPGSPNIPNPKEPNTSTNPQYLGPYPVTSYPEVNIKSEPFRTPDSPKGQDARVNPENIGAHTVTNIQKGNLGKERPSAKFLYSENYPEANGRRKRRRKRQRRSRNSPGNSGTRRARNPYGKSDEKREAGVPNRQKNPEVVEVPPDSQDVGTHPVAHHLEVAFPEPQLEPPEGLEPKGLQTSASPQKFHTHTLSTISPQLAISLRKQIYQKRPSPARRHSTGNLPVRNKLSNKFIMGIPKQRFGISKRRDSTASAAPVMTAEYCGDPFRTAIKERLAAGEPRAPPRSEFALNSRIYHAASEYAKRLSELQKGVDPGQMKQVMSSITGMAYAIVVNLRTIMRYRWVGYDEFATYPGHCRAIEYNRCAMEEFFSEAMPAMLTIGAQLKAPSPRPRVNRKKGRDCGRPFDRCLSGRVGKRYQKSKKNRLLANIKELKQGV</sequence>
<feature type="compositionally biased region" description="Polar residues" evidence="1">
    <location>
        <begin position="48"/>
        <end position="59"/>
    </location>
</feature>
<feature type="compositionally biased region" description="Basic residues" evidence="1">
    <location>
        <begin position="197"/>
        <end position="209"/>
    </location>
</feature>
<dbReference type="Proteomes" id="UP000287124">
    <property type="component" value="Unassembled WGS sequence"/>
</dbReference>
<evidence type="ECO:0000313" key="2">
    <source>
        <dbReference type="EMBL" id="RTE83094.1"/>
    </source>
</evidence>
<feature type="region of interest" description="Disordered" evidence="1">
    <location>
        <begin position="1"/>
        <end position="256"/>
    </location>
</feature>
<dbReference type="AlphaFoldDB" id="A0A430M5C9"/>
<keyword evidence="3" id="KW-1185">Reference proteome</keyword>
<feature type="compositionally biased region" description="Basic residues" evidence="1">
    <location>
        <begin position="64"/>
        <end position="74"/>
    </location>
</feature>
<proteinExistence type="predicted"/>
<feature type="compositionally biased region" description="Pro residues" evidence="1">
    <location>
        <begin position="107"/>
        <end position="116"/>
    </location>
</feature>
<organism evidence="2 3">
    <name type="scientific">Fusarium euwallaceae</name>
    <dbReference type="NCBI Taxonomy" id="1147111"/>
    <lineage>
        <taxon>Eukaryota</taxon>
        <taxon>Fungi</taxon>
        <taxon>Dikarya</taxon>
        <taxon>Ascomycota</taxon>
        <taxon>Pezizomycotina</taxon>
        <taxon>Sordariomycetes</taxon>
        <taxon>Hypocreomycetidae</taxon>
        <taxon>Hypocreales</taxon>
        <taxon>Nectriaceae</taxon>
        <taxon>Fusarium</taxon>
        <taxon>Fusarium solani species complex</taxon>
    </lineage>
</organism>
<evidence type="ECO:0000313" key="3">
    <source>
        <dbReference type="Proteomes" id="UP000287124"/>
    </source>
</evidence>